<dbReference type="PANTHER" id="PTHR43280:SF32">
    <property type="entry name" value="TRANSCRIPTIONAL REGULATORY PROTEIN"/>
    <property type="match status" value="1"/>
</dbReference>
<keyword evidence="2" id="KW-0238">DNA-binding</keyword>
<sequence>MHHFKNLSDMHRYNGFPVPENPMLSLLRCNQTCSFGNREFTTDFYMIALKKMKSGVIVYGRTRYDADSGSMYFTKPRQAIEMRDLELEEDGFAIYIHEDYLNGHPLHSEIQNYNYFDYETNEALHLSPKEEQILWDLYGKIETEYNNNQDEYSREIILAHIDSILKYSQRFYKRQFINRAEISGKVVSRFNHSLSEYFQSGLMTKQGLPTVKFMADQLNTSSRYLSDLLKQETGKTAIELIHYFLISEAKNLLKGADINVAEIAYTLGFENLPYFSRLFKKETGVSPVQFKKQYLN</sequence>
<evidence type="ECO:0000313" key="5">
    <source>
        <dbReference type="EMBL" id="WAC15248.1"/>
    </source>
</evidence>
<keyword evidence="3" id="KW-0804">Transcription</keyword>
<dbReference type="InterPro" id="IPR018060">
    <property type="entry name" value="HTH_AraC"/>
</dbReference>
<organism evidence="5 6">
    <name type="scientific">Dyadobacter pollutisoli</name>
    <dbReference type="NCBI Taxonomy" id="2910158"/>
    <lineage>
        <taxon>Bacteria</taxon>
        <taxon>Pseudomonadati</taxon>
        <taxon>Bacteroidota</taxon>
        <taxon>Cytophagia</taxon>
        <taxon>Cytophagales</taxon>
        <taxon>Spirosomataceae</taxon>
        <taxon>Dyadobacter</taxon>
    </lineage>
</organism>
<name>A0A9E8NG05_9BACT</name>
<dbReference type="AlphaFoldDB" id="A0A9E8NG05"/>
<dbReference type="SUPFAM" id="SSF46689">
    <property type="entry name" value="Homeodomain-like"/>
    <property type="match status" value="1"/>
</dbReference>
<dbReference type="EMBL" id="CP112998">
    <property type="protein sequence ID" value="WAC15248.1"/>
    <property type="molecule type" value="Genomic_DNA"/>
</dbReference>
<protein>
    <submittedName>
        <fullName evidence="5">AraC family transcriptional regulator</fullName>
    </submittedName>
</protein>
<dbReference type="Gene3D" id="1.10.10.60">
    <property type="entry name" value="Homeodomain-like"/>
    <property type="match status" value="2"/>
</dbReference>
<dbReference type="RefSeq" id="WP_244823109.1">
    <property type="nucleotide sequence ID" value="NZ_CP112998.1"/>
</dbReference>
<dbReference type="PROSITE" id="PS01124">
    <property type="entry name" value="HTH_ARAC_FAMILY_2"/>
    <property type="match status" value="1"/>
</dbReference>
<dbReference type="GO" id="GO:0043565">
    <property type="term" value="F:sequence-specific DNA binding"/>
    <property type="evidence" value="ECO:0007669"/>
    <property type="project" value="InterPro"/>
</dbReference>
<evidence type="ECO:0000256" key="1">
    <source>
        <dbReference type="ARBA" id="ARBA00023015"/>
    </source>
</evidence>
<keyword evidence="1" id="KW-0805">Transcription regulation</keyword>
<evidence type="ECO:0000313" key="6">
    <source>
        <dbReference type="Proteomes" id="UP001164653"/>
    </source>
</evidence>
<dbReference type="KEGG" id="dpf:ON006_15035"/>
<feature type="domain" description="HTH araC/xylS-type" evidence="4">
    <location>
        <begin position="192"/>
        <end position="293"/>
    </location>
</feature>
<dbReference type="Proteomes" id="UP001164653">
    <property type="component" value="Chromosome"/>
</dbReference>
<evidence type="ECO:0000256" key="3">
    <source>
        <dbReference type="ARBA" id="ARBA00023163"/>
    </source>
</evidence>
<reference evidence="5" key="1">
    <citation type="submission" date="2022-11" db="EMBL/GenBank/DDBJ databases">
        <title>Dyadobacter pollutisoli sp. nov., isolated from plastic dumped soil.</title>
        <authorList>
            <person name="Kim J.M."/>
            <person name="Kim K.R."/>
            <person name="Lee J.K."/>
            <person name="Hao L."/>
            <person name="Jeon C.O."/>
        </authorList>
    </citation>
    <scope>NUCLEOTIDE SEQUENCE</scope>
    <source>
        <strain evidence="5">U1</strain>
    </source>
</reference>
<evidence type="ECO:0000256" key="2">
    <source>
        <dbReference type="ARBA" id="ARBA00023125"/>
    </source>
</evidence>
<dbReference type="InterPro" id="IPR009057">
    <property type="entry name" value="Homeodomain-like_sf"/>
</dbReference>
<dbReference type="GO" id="GO:0003700">
    <property type="term" value="F:DNA-binding transcription factor activity"/>
    <property type="evidence" value="ECO:0007669"/>
    <property type="project" value="InterPro"/>
</dbReference>
<evidence type="ECO:0000259" key="4">
    <source>
        <dbReference type="PROSITE" id="PS01124"/>
    </source>
</evidence>
<dbReference type="SMART" id="SM00342">
    <property type="entry name" value="HTH_ARAC"/>
    <property type="match status" value="1"/>
</dbReference>
<gene>
    <name evidence="5" type="ORF">ON006_15035</name>
</gene>
<keyword evidence="6" id="KW-1185">Reference proteome</keyword>
<dbReference type="PANTHER" id="PTHR43280">
    <property type="entry name" value="ARAC-FAMILY TRANSCRIPTIONAL REGULATOR"/>
    <property type="match status" value="1"/>
</dbReference>
<accession>A0A9E8NG05</accession>
<dbReference type="InterPro" id="IPR020449">
    <property type="entry name" value="Tscrpt_reg_AraC-type_HTH"/>
</dbReference>
<dbReference type="PRINTS" id="PR00032">
    <property type="entry name" value="HTHARAC"/>
</dbReference>
<dbReference type="Pfam" id="PF12833">
    <property type="entry name" value="HTH_18"/>
    <property type="match status" value="1"/>
</dbReference>
<proteinExistence type="predicted"/>